<dbReference type="Gene3D" id="3.90.640.10">
    <property type="entry name" value="Actin, Chain A, domain 4"/>
    <property type="match status" value="2"/>
</dbReference>
<evidence type="ECO:0000313" key="3">
    <source>
        <dbReference type="EMBL" id="OXG20726.1"/>
    </source>
</evidence>
<evidence type="ECO:0008006" key="5">
    <source>
        <dbReference type="Google" id="ProtNLM"/>
    </source>
</evidence>
<dbReference type="SMART" id="SM00268">
    <property type="entry name" value="ACTIN"/>
    <property type="match status" value="1"/>
</dbReference>
<dbReference type="InterPro" id="IPR043129">
    <property type="entry name" value="ATPase_NBD"/>
</dbReference>
<dbReference type="EMBL" id="AMKT01000044">
    <property type="protein sequence ID" value="OXG20726.1"/>
    <property type="molecule type" value="Genomic_DNA"/>
</dbReference>
<name>A0A854QGL4_CRYNE</name>
<sequence>MSSTGAHPEPEVSYTTPSKRAVFASSAEAGPSRPRPSGASPAYSSRRHSLYGIEDRVILDLGSRIWKVGFSGEPEPRAVFFSQDPDDKDSASEAWDLDMESVHGIDGSRSEGDRLIGVRIVQKLRETFIKHLLADSKQRKVVIAENTFLPTYIKEHIAHTLFDNLRVPSVAFTPSSLLALAACGRITGLVVDVGWLETTITPVYNSRPLFPLSRSTPLAGRRLHTRLRSLLSRHAIYIAPPKSLDDLSREKLRGIPLDLLTDTLVERVVTEGLLVGGVFIEPERDADMEMDVEFNDYTQAGVPGGKRKLENPRLIDSLESRFASSSSSKDMIFPVSDVGGSFQMGYGTIIVPGWVRERAAEVLFEDDDEDEGESIVNALLNTILKLPIDLRPSILSSILITGGSASLPGFIPRFRISLLRSLLPLPQSSDDTPVSLSPLNSQASRKEQALLWKKRTQEPYRELYGLVNKMAILNDPAPVDGEVDGGKGGKAPRWIPGLMTWVGGSLAGVLRTGGPELTREAYDTILSTSLARGDAYRQELKEAYHDVAASVGINVEELKAGEAVRDGRGLGRRRGWKDGKGVVDDWSKAVKAG</sequence>
<gene>
    <name evidence="3" type="ORF">C361_03702</name>
</gene>
<evidence type="ECO:0000256" key="2">
    <source>
        <dbReference type="SAM" id="MobiDB-lite"/>
    </source>
</evidence>
<feature type="compositionally biased region" description="Low complexity" evidence="2">
    <location>
        <begin position="29"/>
        <end position="44"/>
    </location>
</feature>
<protein>
    <recommendedName>
        <fullName evidence="5">Actin-like ATPase domain-containing protein</fullName>
    </recommendedName>
</protein>
<comment type="caution">
    <text evidence="3">The sequence shown here is derived from an EMBL/GenBank/DDBJ whole genome shotgun (WGS) entry which is preliminary data.</text>
</comment>
<dbReference type="AlphaFoldDB" id="A0A854QGL4"/>
<dbReference type="SUPFAM" id="SSF53067">
    <property type="entry name" value="Actin-like ATPase domain"/>
    <property type="match status" value="2"/>
</dbReference>
<dbReference type="Pfam" id="PF00022">
    <property type="entry name" value="Actin"/>
    <property type="match status" value="2"/>
</dbReference>
<proteinExistence type="inferred from homology"/>
<dbReference type="OrthoDB" id="337660at2759"/>
<dbReference type="FunFam" id="3.30.420.40:FF:000308">
    <property type="entry name" value="Unplaced genomic scaffold supercont1.11, whole genome shotgun sequence"/>
    <property type="match status" value="1"/>
</dbReference>
<feature type="region of interest" description="Disordered" evidence="2">
    <location>
        <begin position="1"/>
        <end position="44"/>
    </location>
</feature>
<dbReference type="PANTHER" id="PTHR11937">
    <property type="entry name" value="ACTIN"/>
    <property type="match status" value="1"/>
</dbReference>
<organism evidence="3 4">
    <name type="scientific">Cryptococcus neoformans Tu259-1</name>
    <dbReference type="NCBI Taxonomy" id="1230072"/>
    <lineage>
        <taxon>Eukaryota</taxon>
        <taxon>Fungi</taxon>
        <taxon>Dikarya</taxon>
        <taxon>Basidiomycota</taxon>
        <taxon>Agaricomycotina</taxon>
        <taxon>Tremellomycetes</taxon>
        <taxon>Tremellales</taxon>
        <taxon>Cryptococcaceae</taxon>
        <taxon>Cryptococcus</taxon>
        <taxon>Cryptococcus neoformans species complex</taxon>
    </lineage>
</organism>
<evidence type="ECO:0000256" key="1">
    <source>
        <dbReference type="RuleBase" id="RU000487"/>
    </source>
</evidence>
<evidence type="ECO:0000313" key="4">
    <source>
        <dbReference type="Proteomes" id="UP000199727"/>
    </source>
</evidence>
<comment type="similarity">
    <text evidence="1">Belongs to the actin family.</text>
</comment>
<accession>A0A854QGL4</accession>
<dbReference type="Gene3D" id="3.30.420.40">
    <property type="match status" value="3"/>
</dbReference>
<reference evidence="3 4" key="1">
    <citation type="submission" date="2017-06" db="EMBL/GenBank/DDBJ databases">
        <title>Global population genomics of the pathogenic fungus Cryptococcus neoformans var. grubii.</title>
        <authorList>
            <person name="Cuomo C."/>
            <person name="Litvintseva A."/>
            <person name="Chen Y."/>
            <person name="Young S."/>
            <person name="Zeng Q."/>
            <person name="Chapman S."/>
            <person name="Gujja S."/>
            <person name="Saif S."/>
            <person name="Birren B."/>
        </authorList>
    </citation>
    <scope>NUCLEOTIDE SEQUENCE [LARGE SCALE GENOMIC DNA]</scope>
    <source>
        <strain evidence="3 4">Tu259-1</strain>
    </source>
</reference>
<dbReference type="InterPro" id="IPR004000">
    <property type="entry name" value="Actin"/>
</dbReference>
<dbReference type="FunFam" id="3.30.420.40:FF:000334">
    <property type="entry name" value="Unplaced genomic scaffold supercont1.162, whole genome shotgun sequence"/>
    <property type="match status" value="1"/>
</dbReference>
<dbReference type="Proteomes" id="UP000199727">
    <property type="component" value="Unassembled WGS sequence"/>
</dbReference>